<evidence type="ECO:0000313" key="4">
    <source>
        <dbReference type="Proteomes" id="UP001273531"/>
    </source>
</evidence>
<evidence type="ECO:0000259" key="2">
    <source>
        <dbReference type="Pfam" id="PF17289"/>
    </source>
</evidence>
<gene>
    <name evidence="3" type="ORF">RZN05_11470</name>
</gene>
<feature type="domain" description="Terminase large subunit gp17-like C-terminal" evidence="2">
    <location>
        <begin position="274"/>
        <end position="420"/>
    </location>
</feature>
<keyword evidence="4" id="KW-1185">Reference proteome</keyword>
<dbReference type="EMBL" id="JAWJEJ010000001">
    <property type="protein sequence ID" value="MDV3457605.1"/>
    <property type="molecule type" value="Genomic_DNA"/>
</dbReference>
<reference evidence="3 4" key="1">
    <citation type="submission" date="2023-10" db="EMBL/GenBank/DDBJ databases">
        <title>Sphingomonas sp. HF-S4 16S ribosomal RNA gene Genome sequencing and assembly.</title>
        <authorList>
            <person name="Lee H."/>
        </authorList>
    </citation>
    <scope>NUCLEOTIDE SEQUENCE [LARGE SCALE GENOMIC DNA]</scope>
    <source>
        <strain evidence="3 4">HF-S4</strain>
    </source>
</reference>
<dbReference type="InterPro" id="IPR027417">
    <property type="entry name" value="P-loop_NTPase"/>
</dbReference>
<dbReference type="InterPro" id="IPR035421">
    <property type="entry name" value="Terminase_6C"/>
</dbReference>
<sequence length="435" mass="45529">MGIVLPRLGGLDGAERATLLAALSAEELGALEGDWGEWAHDGQRAPDGDWRTWVLMAGRGFGKTRAGSQWVDALVRAHGAVRVALVAATIDEARRVMVEGPSGLLAVAAHPSERPVFEPSRHRLVYPNGAEAVLFSGANPDALRGPEHHYAWCDELAKWRHPQESWDMLQLGLRAGTAPRLLVTTTPRGGLAALAAIVGAADTVVTGGASGANPHLSAAWLDAMVAAYGGTRRGREEIEGVLEADAEGALWPGALIEACRGAPPARAALVRVVVGVDPPASVSGTCGIVVCGVDDAGMGYVLADWSQGGLSPEGWARRVAAAAEAHDADRVVVETNQGGEMVRTVLRGASVALPLRTVTATRGKAARAEPVAALFESGRVRLAGRFDALEAELRGLCVAGGYQGPGRSPDRADAMVWALWALMLPRQAEPRVWAT</sequence>
<dbReference type="Gene3D" id="3.40.50.300">
    <property type="entry name" value="P-loop containing nucleotide triphosphate hydrolases"/>
    <property type="match status" value="1"/>
</dbReference>
<name>A0ABU3Y872_9SPHN</name>
<evidence type="ECO:0000313" key="3">
    <source>
        <dbReference type="EMBL" id="MDV3457605.1"/>
    </source>
</evidence>
<dbReference type="RefSeq" id="WP_317226746.1">
    <property type="nucleotide sequence ID" value="NZ_JAWJEJ010000001.1"/>
</dbReference>
<comment type="caution">
    <text evidence="3">The sequence shown here is derived from an EMBL/GenBank/DDBJ whole genome shotgun (WGS) entry which is preliminary data.</text>
</comment>
<dbReference type="Pfam" id="PF17289">
    <property type="entry name" value="Terminase_6C"/>
    <property type="match status" value="1"/>
</dbReference>
<dbReference type="Pfam" id="PF03237">
    <property type="entry name" value="Terminase_6N"/>
    <property type="match status" value="1"/>
</dbReference>
<protein>
    <submittedName>
        <fullName evidence="3">Terminase family protein</fullName>
    </submittedName>
</protein>
<organism evidence="3 4">
    <name type="scientific">Sphingomonas agrestis</name>
    <dbReference type="NCBI Taxonomy" id="3080540"/>
    <lineage>
        <taxon>Bacteria</taxon>
        <taxon>Pseudomonadati</taxon>
        <taxon>Pseudomonadota</taxon>
        <taxon>Alphaproteobacteria</taxon>
        <taxon>Sphingomonadales</taxon>
        <taxon>Sphingomonadaceae</taxon>
        <taxon>Sphingomonas</taxon>
    </lineage>
</organism>
<keyword evidence="1" id="KW-1188">Viral release from host cell</keyword>
<dbReference type="Proteomes" id="UP001273531">
    <property type="component" value="Unassembled WGS sequence"/>
</dbReference>
<evidence type="ECO:0000256" key="1">
    <source>
        <dbReference type="ARBA" id="ARBA00022612"/>
    </source>
</evidence>
<proteinExistence type="predicted"/>
<dbReference type="Gene3D" id="3.30.420.240">
    <property type="match status" value="1"/>
</dbReference>
<accession>A0ABU3Y872</accession>